<dbReference type="AlphaFoldDB" id="A0A2Z4G8S8"/>
<evidence type="ECO:0000313" key="4">
    <source>
        <dbReference type="Proteomes" id="UP000249873"/>
    </source>
</evidence>
<keyword evidence="2" id="KW-1133">Transmembrane helix</keyword>
<dbReference type="KEGG" id="als:DJ013_05045"/>
<proteinExistence type="predicted"/>
<feature type="region of interest" description="Disordered" evidence="1">
    <location>
        <begin position="102"/>
        <end position="125"/>
    </location>
</feature>
<accession>A0A2Z4G8S8</accession>
<reference evidence="3 4" key="1">
    <citation type="submission" date="2018-05" db="EMBL/GenBank/DDBJ databases">
        <title>Complete genome sequence of Arcticibacterium luteifluviistationis SM1504T, a cytophagaceae bacterium isolated from Arctic surface seawater.</title>
        <authorList>
            <person name="Li Y."/>
            <person name="Qin Q.-L."/>
        </authorList>
    </citation>
    <scope>NUCLEOTIDE SEQUENCE [LARGE SCALE GENOMIC DNA]</scope>
    <source>
        <strain evidence="3 4">SM1504</strain>
    </source>
</reference>
<sequence>MQDKKADNSSKNKPYKRNEDKNWYQKLLLSQKFQMNVVIGFVLIAAGAFVLAISGAGMLEHWEYQLHGGVGLLALLGGLWFFSRGLRYESQLDAIRIAKRNRNFNGGGNRKGPRKPGGNKPPVKA</sequence>
<evidence type="ECO:0000313" key="3">
    <source>
        <dbReference type="EMBL" id="AWV97564.1"/>
    </source>
</evidence>
<protein>
    <submittedName>
        <fullName evidence="3">Uncharacterized protein</fullName>
    </submittedName>
</protein>
<gene>
    <name evidence="3" type="ORF">DJ013_05045</name>
</gene>
<keyword evidence="4" id="KW-1185">Reference proteome</keyword>
<organism evidence="3 4">
    <name type="scientific">Arcticibacterium luteifluviistationis</name>
    <dbReference type="NCBI Taxonomy" id="1784714"/>
    <lineage>
        <taxon>Bacteria</taxon>
        <taxon>Pseudomonadati</taxon>
        <taxon>Bacteroidota</taxon>
        <taxon>Cytophagia</taxon>
        <taxon>Cytophagales</taxon>
        <taxon>Leadbetterellaceae</taxon>
        <taxon>Arcticibacterium</taxon>
    </lineage>
</organism>
<dbReference type="EMBL" id="CP029480">
    <property type="protein sequence ID" value="AWV97564.1"/>
    <property type="molecule type" value="Genomic_DNA"/>
</dbReference>
<dbReference type="RefSeq" id="WP_111370666.1">
    <property type="nucleotide sequence ID" value="NZ_CP029480.1"/>
</dbReference>
<keyword evidence="2" id="KW-0472">Membrane</keyword>
<feature type="transmembrane region" description="Helical" evidence="2">
    <location>
        <begin position="64"/>
        <end position="82"/>
    </location>
</feature>
<evidence type="ECO:0000256" key="1">
    <source>
        <dbReference type="SAM" id="MobiDB-lite"/>
    </source>
</evidence>
<evidence type="ECO:0000256" key="2">
    <source>
        <dbReference type="SAM" id="Phobius"/>
    </source>
</evidence>
<name>A0A2Z4G8S8_9BACT</name>
<feature type="transmembrane region" description="Helical" evidence="2">
    <location>
        <begin position="35"/>
        <end position="58"/>
    </location>
</feature>
<dbReference type="OrthoDB" id="10010157at2"/>
<keyword evidence="2" id="KW-0812">Transmembrane</keyword>
<dbReference type="Proteomes" id="UP000249873">
    <property type="component" value="Chromosome"/>
</dbReference>
<feature type="compositionally biased region" description="Low complexity" evidence="1">
    <location>
        <begin position="116"/>
        <end position="125"/>
    </location>
</feature>